<evidence type="ECO:0000313" key="2">
    <source>
        <dbReference type="EMBL" id="KAK6325960.1"/>
    </source>
</evidence>
<dbReference type="InterPro" id="IPR036305">
    <property type="entry name" value="RGS_sf"/>
</dbReference>
<accession>A0AAN8MKW4</accession>
<dbReference type="GO" id="GO:0009966">
    <property type="term" value="P:regulation of signal transduction"/>
    <property type="evidence" value="ECO:0007669"/>
    <property type="project" value="InterPro"/>
</dbReference>
<evidence type="ECO:0000313" key="3">
    <source>
        <dbReference type="Proteomes" id="UP001356427"/>
    </source>
</evidence>
<dbReference type="SUPFAM" id="SSF48097">
    <property type="entry name" value="Regulator of G-protein signaling, RGS"/>
    <property type="match status" value="1"/>
</dbReference>
<dbReference type="AlphaFoldDB" id="A0AAN8MKW4"/>
<evidence type="ECO:0000256" key="1">
    <source>
        <dbReference type="SAM" id="MobiDB-lite"/>
    </source>
</evidence>
<dbReference type="Gene3D" id="1.10.167.10">
    <property type="entry name" value="Regulator of G-protein Signalling 4, domain 2"/>
    <property type="match status" value="1"/>
</dbReference>
<comment type="caution">
    <text evidence="2">The sequence shown here is derived from an EMBL/GenBank/DDBJ whole genome shotgun (WGS) entry which is preliminary data.</text>
</comment>
<reference evidence="2 3" key="1">
    <citation type="submission" date="2021-04" db="EMBL/GenBank/DDBJ databases">
        <authorList>
            <person name="De Guttry C."/>
            <person name="Zahm M."/>
            <person name="Klopp C."/>
            <person name="Cabau C."/>
            <person name="Louis A."/>
            <person name="Berthelot C."/>
            <person name="Parey E."/>
            <person name="Roest Crollius H."/>
            <person name="Montfort J."/>
            <person name="Robinson-Rechavi M."/>
            <person name="Bucao C."/>
            <person name="Bouchez O."/>
            <person name="Gislard M."/>
            <person name="Lluch J."/>
            <person name="Milhes M."/>
            <person name="Lampietro C."/>
            <person name="Lopez Roques C."/>
            <person name="Donnadieu C."/>
            <person name="Braasch I."/>
            <person name="Desvignes T."/>
            <person name="Postlethwait J."/>
            <person name="Bobe J."/>
            <person name="Wedekind C."/>
            <person name="Guiguen Y."/>
        </authorList>
    </citation>
    <scope>NUCLEOTIDE SEQUENCE [LARGE SCALE GENOMIC DNA]</scope>
    <source>
        <strain evidence="2">Cs_M1</strain>
        <tissue evidence="2">Blood</tissue>
    </source>
</reference>
<proteinExistence type="predicted"/>
<dbReference type="InterPro" id="IPR044926">
    <property type="entry name" value="RGS_subdomain_2"/>
</dbReference>
<sequence>MERILRDVGTEMDDRQVTMVTEMAKRQVTMVTEMDMSWSSSSSSDEETGGPHTESPCEGGPAISHSRLEEQEEGGGSEEDDPDLRFYDGTGSIHGDRQGLGEFKEFLKGTPGEKLLRLWRLKTLQDGMRKNRHLVQMRSCYLLTSDQSSLNGELLTRLGLSTSPCWRENRLQRAQPRLTEALLCYWGPRHLSTQGQDPHTRTHTDRFCQQQQQQSSCSRGQEDGEDVAGPHVDSRAGFYFTHYCERSGNQLWENAVHFWCDLQQYHQLFYQYGLDPYRVQRQAHLLYSTYVCSAACRSIGVEEESRVTPLLRTLHWLPIEARIRYKTMVLAFGAELFDRVEEHTLTLFLEPWTLLTTSDTDTYQKVGVWEEARQVESEQYRQLQTLYEEAVHRLEQHAVAQACRPPPPPLEVPRSPALWSAVPERYRGYGLGSLLGHRMELQHFTSFLQDHNAR</sequence>
<dbReference type="Proteomes" id="UP001356427">
    <property type="component" value="Unassembled WGS sequence"/>
</dbReference>
<dbReference type="GO" id="GO:0005737">
    <property type="term" value="C:cytoplasm"/>
    <property type="evidence" value="ECO:0007669"/>
    <property type="project" value="TreeGrafter"/>
</dbReference>
<feature type="region of interest" description="Disordered" evidence="1">
    <location>
        <begin position="35"/>
        <end position="98"/>
    </location>
</feature>
<keyword evidence="3" id="KW-1185">Reference proteome</keyword>
<feature type="compositionally biased region" description="Acidic residues" evidence="1">
    <location>
        <begin position="70"/>
        <end position="82"/>
    </location>
</feature>
<dbReference type="GO" id="GO:0005634">
    <property type="term" value="C:nucleus"/>
    <property type="evidence" value="ECO:0007669"/>
    <property type="project" value="TreeGrafter"/>
</dbReference>
<organism evidence="2 3">
    <name type="scientific">Coregonus suidteri</name>
    <dbReference type="NCBI Taxonomy" id="861788"/>
    <lineage>
        <taxon>Eukaryota</taxon>
        <taxon>Metazoa</taxon>
        <taxon>Chordata</taxon>
        <taxon>Craniata</taxon>
        <taxon>Vertebrata</taxon>
        <taxon>Euteleostomi</taxon>
        <taxon>Actinopterygii</taxon>
        <taxon>Neopterygii</taxon>
        <taxon>Teleostei</taxon>
        <taxon>Protacanthopterygii</taxon>
        <taxon>Salmoniformes</taxon>
        <taxon>Salmonidae</taxon>
        <taxon>Coregoninae</taxon>
        <taxon>Coregonus</taxon>
    </lineage>
</organism>
<dbReference type="GO" id="GO:0001965">
    <property type="term" value="F:G-protein alpha-subunit binding"/>
    <property type="evidence" value="ECO:0007669"/>
    <property type="project" value="InterPro"/>
</dbReference>
<dbReference type="PANTHER" id="PTHR46583">
    <property type="entry name" value="REGULATOR OF G-PROTEIN SIGNALING 22"/>
    <property type="match status" value="1"/>
</dbReference>
<dbReference type="InterPro" id="IPR042651">
    <property type="entry name" value="Rgs22"/>
</dbReference>
<protein>
    <submittedName>
        <fullName evidence="2">Uncharacterized protein</fullName>
    </submittedName>
</protein>
<dbReference type="PANTHER" id="PTHR46583:SF1">
    <property type="entry name" value="REGULATOR OF G-PROTEIN SIGNALING 22"/>
    <property type="match status" value="1"/>
</dbReference>
<gene>
    <name evidence="2" type="ORF">J4Q44_G00016040</name>
</gene>
<name>A0AAN8MKW4_9TELE</name>
<dbReference type="EMBL" id="JAGTTL010000002">
    <property type="protein sequence ID" value="KAK6325960.1"/>
    <property type="molecule type" value="Genomic_DNA"/>
</dbReference>